<gene>
    <name evidence="5" type="ORF">FSB_LOCUS45534</name>
</gene>
<dbReference type="Pfam" id="PF14392">
    <property type="entry name" value="zf-CCHC_4"/>
    <property type="match status" value="1"/>
</dbReference>
<dbReference type="GO" id="GO:0004523">
    <property type="term" value="F:RNA-DNA hybrid ribonuclease activity"/>
    <property type="evidence" value="ECO:0007669"/>
    <property type="project" value="InterPro"/>
</dbReference>
<dbReference type="Gene3D" id="3.30.420.10">
    <property type="entry name" value="Ribonuclease H-like superfamily/Ribonuclease H"/>
    <property type="match status" value="1"/>
</dbReference>
<accession>A0A2N9HZ12</accession>
<reference evidence="5" key="1">
    <citation type="submission" date="2018-02" db="EMBL/GenBank/DDBJ databases">
        <authorList>
            <person name="Cohen D.B."/>
            <person name="Kent A.D."/>
        </authorList>
    </citation>
    <scope>NUCLEOTIDE SEQUENCE</scope>
</reference>
<feature type="domain" description="RNase H type-1" evidence="2">
    <location>
        <begin position="1117"/>
        <end position="1239"/>
    </location>
</feature>
<proteinExistence type="predicted"/>
<feature type="compositionally biased region" description="Polar residues" evidence="1">
    <location>
        <begin position="273"/>
        <end position="282"/>
    </location>
</feature>
<sequence>MGDNILLFEFEDEADMERVLFSEPWSYDKYLIAFRKVVEDVEIEKMVFDQVAFWVQIHNLPILSLKKEVAEALGRGIGEVMKSTESDEELGGLTNGKEGWAAFKYERLPNFCYWCGLVTHGEKDCGLWLRNQTTLGKRDQGYGAWMNAGVERPNRKVEIHVEGRATQFGRETRKPAEEGQQKPVTPVMKTADVKETNMETPNPNLGSDIQSIHTDFESQLREIDEELGLIHENSGTANVKDPKSNSRDNPVDPITSRVPHLQKSPNAKGPFKDTNTPKTSVGSWKKKARARGLATGGALMVLAEKRSSEYITEADEDYGRPRKFSHAWRLTFVYGAPETHHRIETWHLMRRLARQHHLPWCCIGDFNEIVLSSEMQGRRPRPEWRMRNFREVLDECGMLDLSYRGSPFTWCNNRDPPNTTWVRLDRGVASLSWIHKFHNAQLEHFNVTNSDHKCLHLELEPCNQSQYIRKPFRFEEIWTTDVGCEDTIQAEWDKVGAGTAMFQVWNKLKDCKRGLGKWSKQHFGNVTRQLAEKRQQLLDAETNAIQGGSLDRLKRLKSEINFLLEKEERMWRQRSRTSWLKDGDRNTSILLGYYETIFTTSQPTQIEEAVAHVPHVISSSMNESLTRAYTEIEVEEALKQMAPLKAPGPDGLPPLFYQRYWSVVGQNVTRGVLSCLNSEGFHSLISRASEQGDLQGVALCRRGPRITHLFFADDSLLFTKATTKDCAKLQEILLMYERALGQQVNRDKTTIFFSKATPTGTQETIRDALGVPIIKQYERYLGLPSFVGKNRTACFSQLKERVWSKLMGWKEKLLSQAGREVLIKSVAQAIPTYTMSCFRLPNRLCQDLEAMIRKFWWGHGPDKNKICWVKWSSLCCQKDSGGMGFRDLRKFNDALLGKQKADPKSKGSYAWQSILKARDIIKNGIVWRVGNGKTIKIWRQRWLLEDHHRRVITPIPAILADSTVSELISPQTNHWDEPLIDSIFLPYDSMAIKSIPLKDMKTQPSCSNLKPTEQMWKEVWSLQVPKKIQMFMWRTLKNSLPSKLNLKKKHVIEDPTCELCGTLPEDILHALWVCPHAQAAWGEDTELKGYPNPQHPNTSPQPLTSWRKPTICGYKVNYDGAVFAETAEAGIGVIVRNRQGRPLAMLSQKIRFPLSVEATEAMAARRAVRFALELGLTDVEFEGDSRIINDALTGEKYAQADFGVITEDTKALARLLHNYVFLHVKRLGNSVAHALARKAQNCTIPNDRLEHVPPNIEHLLSLDISVE</sequence>
<feature type="compositionally biased region" description="Basic and acidic residues" evidence="1">
    <location>
        <begin position="240"/>
        <end position="250"/>
    </location>
</feature>
<evidence type="ECO:0000256" key="1">
    <source>
        <dbReference type="SAM" id="MobiDB-lite"/>
    </source>
</evidence>
<dbReference type="EMBL" id="OIVN01004475">
    <property type="protein sequence ID" value="SPD17652.1"/>
    <property type="molecule type" value="Genomic_DNA"/>
</dbReference>
<evidence type="ECO:0000313" key="5">
    <source>
        <dbReference type="EMBL" id="SPD17652.1"/>
    </source>
</evidence>
<dbReference type="PANTHER" id="PTHR33116">
    <property type="entry name" value="REVERSE TRANSCRIPTASE ZINC-BINDING DOMAIN-CONTAINING PROTEIN-RELATED-RELATED"/>
    <property type="match status" value="1"/>
</dbReference>
<feature type="region of interest" description="Disordered" evidence="1">
    <location>
        <begin position="233"/>
        <end position="288"/>
    </location>
</feature>
<feature type="domain" description="Zinc knuckle CX2CX4HX4C" evidence="4">
    <location>
        <begin position="95"/>
        <end position="125"/>
    </location>
</feature>
<dbReference type="InterPro" id="IPR025836">
    <property type="entry name" value="Zn_knuckle_CX2CX4HX4C"/>
</dbReference>
<evidence type="ECO:0008006" key="6">
    <source>
        <dbReference type="Google" id="ProtNLM"/>
    </source>
</evidence>
<dbReference type="Pfam" id="PF13456">
    <property type="entry name" value="RVT_3"/>
    <property type="match status" value="1"/>
</dbReference>
<evidence type="ECO:0000259" key="3">
    <source>
        <dbReference type="Pfam" id="PF13966"/>
    </source>
</evidence>
<dbReference type="Pfam" id="PF13966">
    <property type="entry name" value="zf-RVT"/>
    <property type="match status" value="1"/>
</dbReference>
<dbReference type="GO" id="GO:0003676">
    <property type="term" value="F:nucleic acid binding"/>
    <property type="evidence" value="ECO:0007669"/>
    <property type="project" value="InterPro"/>
</dbReference>
<organism evidence="5">
    <name type="scientific">Fagus sylvatica</name>
    <name type="common">Beechnut</name>
    <dbReference type="NCBI Taxonomy" id="28930"/>
    <lineage>
        <taxon>Eukaryota</taxon>
        <taxon>Viridiplantae</taxon>
        <taxon>Streptophyta</taxon>
        <taxon>Embryophyta</taxon>
        <taxon>Tracheophyta</taxon>
        <taxon>Spermatophyta</taxon>
        <taxon>Magnoliopsida</taxon>
        <taxon>eudicotyledons</taxon>
        <taxon>Gunneridae</taxon>
        <taxon>Pentapetalae</taxon>
        <taxon>rosids</taxon>
        <taxon>fabids</taxon>
        <taxon>Fagales</taxon>
        <taxon>Fagaceae</taxon>
        <taxon>Fagus</taxon>
    </lineage>
</organism>
<protein>
    <recommendedName>
        <fullName evidence="6">RNase H type-1 domain-containing protein</fullName>
    </recommendedName>
</protein>
<dbReference type="InterPro" id="IPR012337">
    <property type="entry name" value="RNaseH-like_sf"/>
</dbReference>
<dbReference type="SUPFAM" id="SSF56219">
    <property type="entry name" value="DNase I-like"/>
    <property type="match status" value="1"/>
</dbReference>
<dbReference type="SUPFAM" id="SSF53098">
    <property type="entry name" value="Ribonuclease H-like"/>
    <property type="match status" value="1"/>
</dbReference>
<dbReference type="Gene3D" id="3.60.10.10">
    <property type="entry name" value="Endonuclease/exonuclease/phosphatase"/>
    <property type="match status" value="1"/>
</dbReference>
<dbReference type="InterPro" id="IPR044730">
    <property type="entry name" value="RNase_H-like_dom_plant"/>
</dbReference>
<dbReference type="CDD" id="cd06222">
    <property type="entry name" value="RNase_H_like"/>
    <property type="match status" value="1"/>
</dbReference>
<evidence type="ECO:0000259" key="2">
    <source>
        <dbReference type="Pfam" id="PF13456"/>
    </source>
</evidence>
<feature type="domain" description="Reverse transcriptase zinc-binding" evidence="3">
    <location>
        <begin position="1010"/>
        <end position="1081"/>
    </location>
</feature>
<evidence type="ECO:0000259" key="4">
    <source>
        <dbReference type="Pfam" id="PF14392"/>
    </source>
</evidence>
<dbReference type="InterPro" id="IPR026960">
    <property type="entry name" value="RVT-Znf"/>
</dbReference>
<dbReference type="InterPro" id="IPR036691">
    <property type="entry name" value="Endo/exonu/phosph_ase_sf"/>
</dbReference>
<name>A0A2N9HZ12_FAGSY</name>
<dbReference type="AlphaFoldDB" id="A0A2N9HZ12"/>
<dbReference type="PANTHER" id="PTHR33116:SF86">
    <property type="entry name" value="REVERSE TRANSCRIPTASE DOMAIN-CONTAINING PROTEIN"/>
    <property type="match status" value="1"/>
</dbReference>
<dbReference type="InterPro" id="IPR002156">
    <property type="entry name" value="RNaseH_domain"/>
</dbReference>
<dbReference type="InterPro" id="IPR036397">
    <property type="entry name" value="RNaseH_sf"/>
</dbReference>